<dbReference type="AlphaFoldDB" id="A0AAN8KQJ9"/>
<sequence>MKLVAYEVLQLAQSWKRPPAIPFPEYHERQDVGIPRITQCTLRQTLNRLSLAQRFTCQESEEEEGQEVEPEGTNSGQSVWNTQHTLLKMPVT</sequence>
<organism evidence="2 3">
    <name type="scientific">Coregonus suidteri</name>
    <dbReference type="NCBI Taxonomy" id="861788"/>
    <lineage>
        <taxon>Eukaryota</taxon>
        <taxon>Metazoa</taxon>
        <taxon>Chordata</taxon>
        <taxon>Craniata</taxon>
        <taxon>Vertebrata</taxon>
        <taxon>Euteleostomi</taxon>
        <taxon>Actinopterygii</taxon>
        <taxon>Neopterygii</taxon>
        <taxon>Teleostei</taxon>
        <taxon>Protacanthopterygii</taxon>
        <taxon>Salmoniformes</taxon>
        <taxon>Salmonidae</taxon>
        <taxon>Coregoninae</taxon>
        <taxon>Coregonus</taxon>
    </lineage>
</organism>
<accession>A0AAN8KQJ9</accession>
<gene>
    <name evidence="2" type="ORF">J4Q44_G00358310</name>
</gene>
<feature type="compositionally biased region" description="Polar residues" evidence="1">
    <location>
        <begin position="72"/>
        <end position="85"/>
    </location>
</feature>
<dbReference type="Proteomes" id="UP001356427">
    <property type="component" value="Unassembled WGS sequence"/>
</dbReference>
<keyword evidence="3" id="KW-1185">Reference proteome</keyword>
<evidence type="ECO:0000256" key="1">
    <source>
        <dbReference type="SAM" id="MobiDB-lite"/>
    </source>
</evidence>
<comment type="caution">
    <text evidence="2">The sequence shown here is derived from an EMBL/GenBank/DDBJ whole genome shotgun (WGS) entry which is preliminary data.</text>
</comment>
<proteinExistence type="predicted"/>
<dbReference type="EMBL" id="JAGTTL010000036">
    <property type="protein sequence ID" value="KAK6293505.1"/>
    <property type="molecule type" value="Genomic_DNA"/>
</dbReference>
<evidence type="ECO:0000313" key="2">
    <source>
        <dbReference type="EMBL" id="KAK6293505.1"/>
    </source>
</evidence>
<evidence type="ECO:0000313" key="3">
    <source>
        <dbReference type="Proteomes" id="UP001356427"/>
    </source>
</evidence>
<feature type="region of interest" description="Disordered" evidence="1">
    <location>
        <begin position="58"/>
        <end position="92"/>
    </location>
</feature>
<protein>
    <submittedName>
        <fullName evidence="2">Uncharacterized protein</fullName>
    </submittedName>
</protein>
<name>A0AAN8KQJ9_9TELE</name>
<feature type="compositionally biased region" description="Acidic residues" evidence="1">
    <location>
        <begin position="59"/>
        <end position="70"/>
    </location>
</feature>
<reference evidence="2 3" key="1">
    <citation type="submission" date="2021-04" db="EMBL/GenBank/DDBJ databases">
        <authorList>
            <person name="De Guttry C."/>
            <person name="Zahm M."/>
            <person name="Klopp C."/>
            <person name="Cabau C."/>
            <person name="Louis A."/>
            <person name="Berthelot C."/>
            <person name="Parey E."/>
            <person name="Roest Crollius H."/>
            <person name="Montfort J."/>
            <person name="Robinson-Rechavi M."/>
            <person name="Bucao C."/>
            <person name="Bouchez O."/>
            <person name="Gislard M."/>
            <person name="Lluch J."/>
            <person name="Milhes M."/>
            <person name="Lampietro C."/>
            <person name="Lopez Roques C."/>
            <person name="Donnadieu C."/>
            <person name="Braasch I."/>
            <person name="Desvignes T."/>
            <person name="Postlethwait J."/>
            <person name="Bobe J."/>
            <person name="Wedekind C."/>
            <person name="Guiguen Y."/>
        </authorList>
    </citation>
    <scope>NUCLEOTIDE SEQUENCE [LARGE SCALE GENOMIC DNA]</scope>
    <source>
        <strain evidence="2">Cs_M1</strain>
        <tissue evidence="2">Blood</tissue>
    </source>
</reference>